<dbReference type="AlphaFoldDB" id="A0A381FAJ4"/>
<dbReference type="Proteomes" id="UP000255231">
    <property type="component" value="Unassembled WGS sequence"/>
</dbReference>
<dbReference type="KEGG" id="cil:EG358_07335"/>
<keyword evidence="3" id="KW-1185">Reference proteome</keyword>
<dbReference type="EMBL" id="UFVS01000001">
    <property type="protein sequence ID" value="SUX43547.1"/>
    <property type="molecule type" value="Genomic_DNA"/>
</dbReference>
<dbReference type="GeneID" id="303673507"/>
<dbReference type="RefSeq" id="WP_076562331.1">
    <property type="nucleotide sequence ID" value="NZ_CP033929.1"/>
</dbReference>
<sequence>MIPIKHILYENGVKEIFKLIVPEGIHTGTYEIEKPDGWDDLDSKVNIDEELFFVKDFIIGDNEKLRFFQYSHKTAFDIIKAVYKEQGCDGLINFKWIAVKDGIEYDLLKDNFDVNLGKYSESFEVSMFKIELEIKKSEAQNKLFTREETTVDLFAVKDLDENDIDPVQTFDIGYKKGDKGLSNFYTYDVSQFRYGGVTPGFKFVFFSFKRSDEYEFGNNTNNYTSYTNLDTSLFARRYQGDFVSTNISLPNLKVEISNLEVEVNKGSGVMANASLYALVKNGVTGVRSVKLADTVSGIIKIDNQTFSIGNLNPGENLTFEINSNEDVNIGLFPIKENTSIEITTNLESPLVKTKGVRLISALDQLVKNYTSSSLSVISNTIGVNGAFYNTCISTGMYLRGLPAVYLNQKIKTSFKNTLSEGAAKLLCLGFDILNSNVVVEDMTYFFKDVKVYDLSEKLYLQDGYKIENDKDLVFNTLLFGSKKFSTNVKEDIKNFTTSSESNTPIKSIKNKLDKQTSLIIDEFKIKELIEDKSSSTNDNDDDLVLIDLVQTTDVWDNGVFENTVHSNVGGFLELNCTATPFDTTLIEVGNIVQITEGKNAGSWTVLSIVTSKMTLNKTSSIETGVNDTPIRYRIAELTKNRTKEGFTDNANIRNFDTATNIRHNPKYHMARWFKWFGSGLRKKLNSELIKITNYKNNSEAQMRINSEDLANELPDLVTVGSDETLGRLRSYSETLFNGDTISISYTSVTFEEFIAIYESWKYGIGYDRMRSRGYLSCNTPDGIYDVFPFGEGAFSHNKSENVLTINGKVKGKSVDNPTLLSVEQLTKDTVRLIWEYNQDYINATTKIQYSIDGVNWTTLKEIFNVKTDDVQSILFFNIMTGTPVYFRVIVSTADYYNKQSNTIMINWRFNDWIYSEIERTIDTACGTSILRFQLYGTGNFDINWNFLSAPGGGFFLVSDDLGNEIVSTYTPYGVDSDDTVSSNHVLNNEAFVFNVQLKPTDNDGTNILQCNFGNNLVITRSNLFINIKNTVDNSEFNTDVKVRAVKRYQPPFEPGGPFDPSTDPF</sequence>
<name>A0A381FAJ4_9FLAO</name>
<dbReference type="Proteomes" id="UP000185725">
    <property type="component" value="Unassembled WGS sequence"/>
</dbReference>
<reference evidence="2 4" key="2">
    <citation type="submission" date="2018-06" db="EMBL/GenBank/DDBJ databases">
        <authorList>
            <consortium name="Pathogen Informatics"/>
            <person name="Doyle S."/>
        </authorList>
    </citation>
    <scope>NUCLEOTIDE SEQUENCE [LARGE SCALE GENOMIC DNA]</scope>
    <source>
        <strain evidence="2 4">NCTC13560</strain>
    </source>
</reference>
<reference evidence="1 3" key="1">
    <citation type="submission" date="2017-01" db="EMBL/GenBank/DDBJ databases">
        <authorList>
            <person name="Varghese N."/>
            <person name="Submissions S."/>
        </authorList>
    </citation>
    <scope>NUCLEOTIDE SEQUENCE [LARGE SCALE GENOMIC DNA]</scope>
    <source>
        <strain evidence="1 3">ATCC 27950</strain>
    </source>
</reference>
<evidence type="ECO:0000313" key="4">
    <source>
        <dbReference type="Proteomes" id="UP000255231"/>
    </source>
</evidence>
<evidence type="ECO:0000313" key="2">
    <source>
        <dbReference type="EMBL" id="SUX43547.1"/>
    </source>
</evidence>
<gene>
    <name evidence="2" type="ORF">NCTC13560_02077</name>
    <name evidence="1" type="ORF">SAMN05421682_11574</name>
</gene>
<accession>A0A381FAJ4</accession>
<dbReference type="EMBL" id="FTMF01000015">
    <property type="protein sequence ID" value="SIR23827.1"/>
    <property type="molecule type" value="Genomic_DNA"/>
</dbReference>
<protein>
    <submittedName>
        <fullName evidence="2">Uncharacterized protein</fullName>
    </submittedName>
</protein>
<evidence type="ECO:0000313" key="1">
    <source>
        <dbReference type="EMBL" id="SIR23827.1"/>
    </source>
</evidence>
<proteinExistence type="predicted"/>
<evidence type="ECO:0000313" key="3">
    <source>
        <dbReference type="Proteomes" id="UP000185725"/>
    </source>
</evidence>
<dbReference type="OrthoDB" id="1210892at2"/>
<organism evidence="2 4">
    <name type="scientific">Chryseobacterium indoltheticum</name>
    <dbReference type="NCBI Taxonomy" id="254"/>
    <lineage>
        <taxon>Bacteria</taxon>
        <taxon>Pseudomonadati</taxon>
        <taxon>Bacteroidota</taxon>
        <taxon>Flavobacteriia</taxon>
        <taxon>Flavobacteriales</taxon>
        <taxon>Weeksellaceae</taxon>
        <taxon>Chryseobacterium group</taxon>
        <taxon>Chryseobacterium</taxon>
    </lineage>
</organism>